<sequence>MLKRFYSATPLPLLAVIGLLLYFGVIIVSPFFRDTERVDQAPPNTPEVSKQQAEAAATDFVRSRFKLSPESQTNVLYQAYTAISGYLQKEHLYNQYAKRYGDQYPLEYYEVEINDKRYGTTYYVAVNYKTLQIFSWERSKSPAAKSDAVSSSEADPARLAEQTIREMGYAPEQFTRSGEQGRDRSGALVYVSKTEQIGAAKLELRLGVSGGQAVSFKPVFPAPDSFISWQQAQDERSALMTRISMAASLMMTFAALIVIIRYRRQVRFGRGTVLTMLFLAIYLTNNFNMLPAFRTMHGSGPSEPEAAIYLLIMNIFITLMAGSTYLSFLAGRQLWLNRGWNAWPVWRDPQFGSETRTAMVRGYLICLFILGVQQVMLFIASEAFDVWAVSEPTDSIYNMRVPGLFPLMAWAAAISEEAVYRLLGIALVLKLTRSRALAVLLPSIIWAMSHTQYPIYPVYTRLIEVTVLGLVFGWAFLRYGFLTAMFAHAAMDSILMGLSLMYTGEPLQIALGALYLLVPAAVGWIIAWLHGRFNRRPPAASLPGAPPLPEASPDSGRLTPIKFGPPASH</sequence>
<dbReference type="GO" id="GO:0004175">
    <property type="term" value="F:endopeptidase activity"/>
    <property type="evidence" value="ECO:0007669"/>
    <property type="project" value="UniProtKB-ARBA"/>
</dbReference>
<evidence type="ECO:0000313" key="4">
    <source>
        <dbReference type="EMBL" id="SCW30698.1"/>
    </source>
</evidence>
<evidence type="ECO:0000256" key="2">
    <source>
        <dbReference type="SAM" id="Phobius"/>
    </source>
</evidence>
<name>A0A1G4PF15_9BACL</name>
<dbReference type="EMBL" id="FMTT01000002">
    <property type="protein sequence ID" value="SCW30698.1"/>
    <property type="molecule type" value="Genomic_DNA"/>
</dbReference>
<proteinExistence type="predicted"/>
<feature type="transmembrane region" description="Helical" evidence="2">
    <location>
        <begin position="12"/>
        <end position="32"/>
    </location>
</feature>
<feature type="transmembrane region" description="Helical" evidence="2">
    <location>
        <begin position="404"/>
        <end position="429"/>
    </location>
</feature>
<feature type="region of interest" description="Disordered" evidence="1">
    <location>
        <begin position="541"/>
        <end position="569"/>
    </location>
</feature>
<feature type="domain" description="CAAX prenyl protease 2/Lysostaphin resistance protein A-like" evidence="3">
    <location>
        <begin position="404"/>
        <end position="493"/>
    </location>
</feature>
<keyword evidence="2" id="KW-0812">Transmembrane</keyword>
<evidence type="ECO:0000259" key="3">
    <source>
        <dbReference type="Pfam" id="PF02517"/>
    </source>
</evidence>
<dbReference type="GO" id="GO:0006508">
    <property type="term" value="P:proteolysis"/>
    <property type="evidence" value="ECO:0007669"/>
    <property type="project" value="UniProtKB-KW"/>
</dbReference>
<keyword evidence="2" id="KW-0472">Membrane</keyword>
<dbReference type="Proteomes" id="UP000198601">
    <property type="component" value="Unassembled WGS sequence"/>
</dbReference>
<keyword evidence="4" id="KW-0378">Hydrolase</keyword>
<dbReference type="Pfam" id="PF02517">
    <property type="entry name" value="Rce1-like"/>
    <property type="match status" value="1"/>
</dbReference>
<dbReference type="AlphaFoldDB" id="A0A1G4PF15"/>
<accession>A0A1G4PF15</accession>
<gene>
    <name evidence="4" type="ORF">SAMN04487970_100298</name>
</gene>
<reference evidence="5" key="1">
    <citation type="submission" date="2016-10" db="EMBL/GenBank/DDBJ databases">
        <authorList>
            <person name="Varghese N."/>
            <person name="Submissions S."/>
        </authorList>
    </citation>
    <scope>NUCLEOTIDE SEQUENCE [LARGE SCALE GENOMIC DNA]</scope>
    <source>
        <strain evidence="5">CGMCC 1.8946</strain>
    </source>
</reference>
<evidence type="ECO:0000256" key="1">
    <source>
        <dbReference type="SAM" id="MobiDB-lite"/>
    </source>
</evidence>
<feature type="transmembrane region" description="Helical" evidence="2">
    <location>
        <begin position="363"/>
        <end position="384"/>
    </location>
</feature>
<dbReference type="OrthoDB" id="2675631at2"/>
<dbReference type="GO" id="GO:0080120">
    <property type="term" value="P:CAAX-box protein maturation"/>
    <property type="evidence" value="ECO:0007669"/>
    <property type="project" value="UniProtKB-ARBA"/>
</dbReference>
<feature type="transmembrane region" description="Helical" evidence="2">
    <location>
        <begin position="459"/>
        <end position="477"/>
    </location>
</feature>
<organism evidence="4 5">
    <name type="scientific">Paenibacillus tianmuensis</name>
    <dbReference type="NCBI Taxonomy" id="624147"/>
    <lineage>
        <taxon>Bacteria</taxon>
        <taxon>Bacillati</taxon>
        <taxon>Bacillota</taxon>
        <taxon>Bacilli</taxon>
        <taxon>Bacillales</taxon>
        <taxon>Paenibacillaceae</taxon>
        <taxon>Paenibacillus</taxon>
    </lineage>
</organism>
<feature type="transmembrane region" description="Helical" evidence="2">
    <location>
        <begin position="306"/>
        <end position="328"/>
    </location>
</feature>
<feature type="transmembrane region" description="Helical" evidence="2">
    <location>
        <begin position="272"/>
        <end position="294"/>
    </location>
</feature>
<keyword evidence="2" id="KW-1133">Transmembrane helix</keyword>
<dbReference type="InterPro" id="IPR003675">
    <property type="entry name" value="Rce1/LyrA-like_dom"/>
</dbReference>
<feature type="transmembrane region" description="Helical" evidence="2">
    <location>
        <begin position="239"/>
        <end position="260"/>
    </location>
</feature>
<dbReference type="STRING" id="624147.SAMN04487970_100298"/>
<protein>
    <submittedName>
        <fullName evidence="4">Membrane protease YdiL, CAAX protease family</fullName>
    </submittedName>
</protein>
<dbReference type="RefSeq" id="WP_090666388.1">
    <property type="nucleotide sequence ID" value="NZ_FMTT01000002.1"/>
</dbReference>
<feature type="transmembrane region" description="Helical" evidence="2">
    <location>
        <begin position="509"/>
        <end position="529"/>
    </location>
</feature>
<evidence type="ECO:0000313" key="5">
    <source>
        <dbReference type="Proteomes" id="UP000198601"/>
    </source>
</evidence>
<keyword evidence="5" id="KW-1185">Reference proteome</keyword>
<keyword evidence="4" id="KW-0645">Protease</keyword>